<dbReference type="Gene3D" id="3.30.565.10">
    <property type="entry name" value="Histidine kinase-like ATPase, C-terminal domain"/>
    <property type="match status" value="1"/>
</dbReference>
<evidence type="ECO:0000256" key="6">
    <source>
        <dbReference type="SAM" id="Phobius"/>
    </source>
</evidence>
<dbReference type="SUPFAM" id="SSF47384">
    <property type="entry name" value="Homodimeric domain of signal transducing histidine kinase"/>
    <property type="match status" value="1"/>
</dbReference>
<evidence type="ECO:0000256" key="3">
    <source>
        <dbReference type="ARBA" id="ARBA00022553"/>
    </source>
</evidence>
<keyword evidence="6" id="KW-0472">Membrane</keyword>
<dbReference type="EC" id="2.7.13.3" evidence="2"/>
<dbReference type="PANTHER" id="PTHR43304:SF1">
    <property type="entry name" value="PAC DOMAIN-CONTAINING PROTEIN"/>
    <property type="match status" value="1"/>
</dbReference>
<protein>
    <recommendedName>
        <fullName evidence="2">histidine kinase</fullName>
        <ecNumber evidence="2">2.7.13.3</ecNumber>
    </recommendedName>
</protein>
<evidence type="ECO:0000256" key="5">
    <source>
        <dbReference type="ARBA" id="ARBA00022777"/>
    </source>
</evidence>
<keyword evidence="9" id="KW-1185">Reference proteome</keyword>
<dbReference type="EMBL" id="PJEO01000033">
    <property type="protein sequence ID" value="PKQ45141.1"/>
    <property type="molecule type" value="Genomic_DNA"/>
</dbReference>
<evidence type="ECO:0000259" key="7">
    <source>
        <dbReference type="PROSITE" id="PS50109"/>
    </source>
</evidence>
<evidence type="ECO:0000256" key="2">
    <source>
        <dbReference type="ARBA" id="ARBA00012438"/>
    </source>
</evidence>
<dbReference type="RefSeq" id="WP_106659676.1">
    <property type="nucleotide sequence ID" value="NZ_PJEO01000033.1"/>
</dbReference>
<dbReference type="PROSITE" id="PS50109">
    <property type="entry name" value="HIS_KIN"/>
    <property type="match status" value="1"/>
</dbReference>
<dbReference type="PANTHER" id="PTHR43304">
    <property type="entry name" value="PHYTOCHROME-LIKE PROTEIN CPH1"/>
    <property type="match status" value="1"/>
</dbReference>
<sequence>MEFKRVYTSTKTYIILLISAIALLLFTTSMAYRQVMLTQKSAEMVVHTLHVYNAIGDLTNHYSKVESEEFRENLLKNKPFNKAFETYKLQGVKILDTLKILTNDNELHKARLKPLQGLMITLYDQLISLNLVNDINTPEELQACQLQRAKIKTTTNNIRSITNRMLADEERLMNTRKADYSFHKSLTPTMLLVMAFFALTVFVISFFGIYSNKLKIKKSEAFLKSVLTTTDNIVNYYEPIYHNNELIDFKIVYANDCVRDYLNLEPNDIMDKPVSNVHPFHKRDGELEELFQSYREHSKIFFDRQISVEDKKMWFHSVVIPLGNGILVTSRNSTAEEEAKEAELLFKKQLENQNLELLDSRALLTNIFKSILHIVIHFKSIRAEDGSIIDFEILFINEEAITINLGMPENIKNKKISEIYPDIFKSEVFTHLVNAVESDKPGRYEMPYHNNGTVKWYRYTAIKLGDGVTVTTRDITEEKEKANEVIKLNEELIIQNSILTDAERIAKTGSFLWYLDTGVCDFSDNLYRMLDYDPKEIKLTYEMYRGFIHKQDLDEYDKNTKIAINELNDIEHVFRIISKYGLVKHFKTRVQFLTTDVIIGVVQDVTQTIEAEKKLLKSNLELKKSNAELESFNRIASHDLQEPLRKIELFALRIKDTENNHLSTKSQEYFSKVISGVNRMQSLIQNLLAYSRLENSRRGFEEIDLNQVLDKIKEDLTTSINDCHAEIVSDKLPQINGVLFQMEQLFTNLISNALKYRNINQIPIIQIRCEKISASQISEHIEKSIKQYYKISFVDNGIGFDFQHTNKIFEVFQRLHQKTEYTGNGIGLAICKKIVENHNGYIFAKGSVGLGAEFIVYLPIIPL</sequence>
<feature type="transmembrane region" description="Helical" evidence="6">
    <location>
        <begin position="190"/>
        <end position="210"/>
    </location>
</feature>
<dbReference type="InterPro" id="IPR003661">
    <property type="entry name" value="HisK_dim/P_dom"/>
</dbReference>
<gene>
    <name evidence="8" type="ORF">CSW08_09640</name>
</gene>
<organism evidence="8 9">
    <name type="scientific">Confluentibacter flavum</name>
    <dbReference type="NCBI Taxonomy" id="1909700"/>
    <lineage>
        <taxon>Bacteria</taxon>
        <taxon>Pseudomonadati</taxon>
        <taxon>Bacteroidota</taxon>
        <taxon>Flavobacteriia</taxon>
        <taxon>Flavobacteriales</taxon>
        <taxon>Flavobacteriaceae</taxon>
        <taxon>Confluentibacter</taxon>
    </lineage>
</organism>
<dbReference type="InterPro" id="IPR036097">
    <property type="entry name" value="HisK_dim/P_sf"/>
</dbReference>
<keyword evidence="4" id="KW-0808">Transferase</keyword>
<dbReference type="InterPro" id="IPR035965">
    <property type="entry name" value="PAS-like_dom_sf"/>
</dbReference>
<dbReference type="Gene3D" id="1.10.287.130">
    <property type="match status" value="1"/>
</dbReference>
<dbReference type="SUPFAM" id="SSF55785">
    <property type="entry name" value="PYP-like sensor domain (PAS domain)"/>
    <property type="match status" value="2"/>
</dbReference>
<evidence type="ECO:0000313" key="8">
    <source>
        <dbReference type="EMBL" id="PKQ45141.1"/>
    </source>
</evidence>
<proteinExistence type="predicted"/>
<dbReference type="Gene3D" id="3.30.450.20">
    <property type="entry name" value="PAS domain"/>
    <property type="match status" value="3"/>
</dbReference>
<comment type="caution">
    <text evidence="8">The sequence shown here is derived from an EMBL/GenBank/DDBJ whole genome shotgun (WGS) entry which is preliminary data.</text>
</comment>
<dbReference type="SMART" id="SM00388">
    <property type="entry name" value="HisKA"/>
    <property type="match status" value="1"/>
</dbReference>
<feature type="domain" description="Histidine kinase" evidence="7">
    <location>
        <begin position="635"/>
        <end position="862"/>
    </location>
</feature>
<keyword evidence="6" id="KW-0812">Transmembrane</keyword>
<evidence type="ECO:0000256" key="4">
    <source>
        <dbReference type="ARBA" id="ARBA00022679"/>
    </source>
</evidence>
<accession>A0A2N3HJL4</accession>
<dbReference type="InterPro" id="IPR005467">
    <property type="entry name" value="His_kinase_dom"/>
</dbReference>
<dbReference type="InterPro" id="IPR052162">
    <property type="entry name" value="Sensor_kinase/Photoreceptor"/>
</dbReference>
<comment type="catalytic activity">
    <reaction evidence="1">
        <text>ATP + protein L-histidine = ADP + protein N-phospho-L-histidine.</text>
        <dbReference type="EC" id="2.7.13.3"/>
    </reaction>
</comment>
<reference evidence="8 9" key="1">
    <citation type="submission" date="2017-12" db="EMBL/GenBank/DDBJ databases">
        <title>Confluentibacter flavum sp. nov., isolated from the saline lake.</title>
        <authorList>
            <person name="Yu L."/>
        </authorList>
    </citation>
    <scope>NUCLEOTIDE SEQUENCE [LARGE SCALE GENOMIC DNA]</scope>
    <source>
        <strain evidence="8 9">3B</strain>
    </source>
</reference>
<dbReference type="PRINTS" id="PR00344">
    <property type="entry name" value="BCTRLSENSOR"/>
</dbReference>
<dbReference type="InterPro" id="IPR036890">
    <property type="entry name" value="HATPase_C_sf"/>
</dbReference>
<dbReference type="SUPFAM" id="SSF55874">
    <property type="entry name" value="ATPase domain of HSP90 chaperone/DNA topoisomerase II/histidine kinase"/>
    <property type="match status" value="1"/>
</dbReference>
<dbReference type="InterPro" id="IPR003594">
    <property type="entry name" value="HATPase_dom"/>
</dbReference>
<dbReference type="Pfam" id="PF02518">
    <property type="entry name" value="HATPase_c"/>
    <property type="match status" value="1"/>
</dbReference>
<dbReference type="OrthoDB" id="9124519at2"/>
<feature type="transmembrane region" description="Helical" evidence="6">
    <location>
        <begin position="12"/>
        <end position="32"/>
    </location>
</feature>
<dbReference type="Pfam" id="PF00512">
    <property type="entry name" value="HisKA"/>
    <property type="match status" value="1"/>
</dbReference>
<keyword evidence="6" id="KW-1133">Transmembrane helix</keyword>
<keyword evidence="5" id="KW-0418">Kinase</keyword>
<evidence type="ECO:0000256" key="1">
    <source>
        <dbReference type="ARBA" id="ARBA00000085"/>
    </source>
</evidence>
<dbReference type="CDD" id="cd00082">
    <property type="entry name" value="HisKA"/>
    <property type="match status" value="1"/>
</dbReference>
<dbReference type="InterPro" id="IPR004358">
    <property type="entry name" value="Sig_transdc_His_kin-like_C"/>
</dbReference>
<name>A0A2N3HJL4_9FLAO</name>
<dbReference type="InterPro" id="IPR013655">
    <property type="entry name" value="PAS_fold_3"/>
</dbReference>
<dbReference type="Proteomes" id="UP000233435">
    <property type="component" value="Unassembled WGS sequence"/>
</dbReference>
<dbReference type="GO" id="GO:0000155">
    <property type="term" value="F:phosphorelay sensor kinase activity"/>
    <property type="evidence" value="ECO:0007669"/>
    <property type="project" value="InterPro"/>
</dbReference>
<dbReference type="AlphaFoldDB" id="A0A2N3HJL4"/>
<dbReference type="SMART" id="SM00387">
    <property type="entry name" value="HATPase_c"/>
    <property type="match status" value="1"/>
</dbReference>
<dbReference type="Pfam" id="PF13426">
    <property type="entry name" value="PAS_9"/>
    <property type="match status" value="2"/>
</dbReference>
<evidence type="ECO:0000313" key="9">
    <source>
        <dbReference type="Proteomes" id="UP000233435"/>
    </source>
</evidence>
<dbReference type="InterPro" id="IPR000014">
    <property type="entry name" value="PAS"/>
</dbReference>
<dbReference type="CDD" id="cd00130">
    <property type="entry name" value="PAS"/>
    <property type="match status" value="1"/>
</dbReference>
<dbReference type="Pfam" id="PF08447">
    <property type="entry name" value="PAS_3"/>
    <property type="match status" value="1"/>
</dbReference>
<keyword evidence="3" id="KW-0597">Phosphoprotein</keyword>